<gene>
    <name evidence="1" type="ORF">L6164_010365</name>
</gene>
<organism evidence="1 2">
    <name type="scientific">Bauhinia variegata</name>
    <name type="common">Purple orchid tree</name>
    <name type="synonym">Phanera variegata</name>
    <dbReference type="NCBI Taxonomy" id="167791"/>
    <lineage>
        <taxon>Eukaryota</taxon>
        <taxon>Viridiplantae</taxon>
        <taxon>Streptophyta</taxon>
        <taxon>Embryophyta</taxon>
        <taxon>Tracheophyta</taxon>
        <taxon>Spermatophyta</taxon>
        <taxon>Magnoliopsida</taxon>
        <taxon>eudicotyledons</taxon>
        <taxon>Gunneridae</taxon>
        <taxon>Pentapetalae</taxon>
        <taxon>rosids</taxon>
        <taxon>fabids</taxon>
        <taxon>Fabales</taxon>
        <taxon>Fabaceae</taxon>
        <taxon>Cercidoideae</taxon>
        <taxon>Cercideae</taxon>
        <taxon>Bauhiniinae</taxon>
        <taxon>Bauhinia</taxon>
    </lineage>
</organism>
<evidence type="ECO:0000313" key="2">
    <source>
        <dbReference type="Proteomes" id="UP000828941"/>
    </source>
</evidence>
<comment type="caution">
    <text evidence="1">The sequence shown here is derived from an EMBL/GenBank/DDBJ whole genome shotgun (WGS) entry which is preliminary data.</text>
</comment>
<evidence type="ECO:0000313" key="1">
    <source>
        <dbReference type="EMBL" id="KAI4349812.1"/>
    </source>
</evidence>
<proteinExistence type="predicted"/>
<keyword evidence="2" id="KW-1185">Reference proteome</keyword>
<name>A0ACB9PM32_BAUVA</name>
<dbReference type="EMBL" id="CM039429">
    <property type="protein sequence ID" value="KAI4349812.1"/>
    <property type="molecule type" value="Genomic_DNA"/>
</dbReference>
<dbReference type="Proteomes" id="UP000828941">
    <property type="component" value="Chromosome 4"/>
</dbReference>
<accession>A0ACB9PM32</accession>
<protein>
    <submittedName>
        <fullName evidence="1">Uncharacterized protein</fullName>
    </submittedName>
</protein>
<reference evidence="1 2" key="1">
    <citation type="journal article" date="2022" name="DNA Res.">
        <title>Chromosomal-level genome assembly of the orchid tree Bauhinia variegata (Leguminosae; Cercidoideae) supports the allotetraploid origin hypothesis of Bauhinia.</title>
        <authorList>
            <person name="Zhong Y."/>
            <person name="Chen Y."/>
            <person name="Zheng D."/>
            <person name="Pang J."/>
            <person name="Liu Y."/>
            <person name="Luo S."/>
            <person name="Meng S."/>
            <person name="Qian L."/>
            <person name="Wei D."/>
            <person name="Dai S."/>
            <person name="Zhou R."/>
        </authorList>
    </citation>
    <scope>NUCLEOTIDE SEQUENCE [LARGE SCALE GENOMIC DNA]</scope>
    <source>
        <strain evidence="1">BV-YZ2020</strain>
    </source>
</reference>
<sequence length="138" mass="15954">MIFVLLMLIIEGGTSFAIFIRWFADKKGIERELERKLYVEFLPQYILLVLLTAYSSAALEQLFFFHVVLIRKLPGSPGRFSSPRRRFSGSSTVFSSIIPSPQHKYRSSFDLKLTEFCPPKQASVSDLCCRFSNVEYKR</sequence>